<evidence type="ECO:0000313" key="2">
    <source>
        <dbReference type="EMBL" id="JAP81313.1"/>
    </source>
</evidence>
<sequence>MIMPNITILFIALLCLPSFLGPFKSCSGSKVRKMSKAAQFLHDNQRLYLIGMSLVQVGPPIRCMDSEFQYGTNRHVAHKVYYQQRAELRRNNLLTHGRGAREFGEWQNKTLLMLYTKETGDEHVELTVEGVTPPQHLIYQVISAKHGCFIIGQHKSFPNDKTTCMVWSPINDFNTLSVQCQNVLKKNCRGQYTIPSRSVEACPGTPTSE</sequence>
<dbReference type="InterPro" id="IPR012674">
    <property type="entry name" value="Calycin"/>
</dbReference>
<protein>
    <submittedName>
        <fullName evidence="2">Lipocalin</fullName>
    </submittedName>
</protein>
<dbReference type="Gene3D" id="2.40.128.20">
    <property type="match status" value="1"/>
</dbReference>
<feature type="chain" id="PRO_5007285752" evidence="1">
    <location>
        <begin position="29"/>
        <end position="209"/>
    </location>
</feature>
<organism evidence="2">
    <name type="scientific">Rhipicephalus appendiculatus</name>
    <name type="common">Brown ear tick</name>
    <dbReference type="NCBI Taxonomy" id="34631"/>
    <lineage>
        <taxon>Eukaryota</taxon>
        <taxon>Metazoa</taxon>
        <taxon>Ecdysozoa</taxon>
        <taxon>Arthropoda</taxon>
        <taxon>Chelicerata</taxon>
        <taxon>Arachnida</taxon>
        <taxon>Acari</taxon>
        <taxon>Parasitiformes</taxon>
        <taxon>Ixodida</taxon>
        <taxon>Ixodoidea</taxon>
        <taxon>Ixodidae</taxon>
        <taxon>Rhipicephalinae</taxon>
        <taxon>Rhipicephalus</taxon>
        <taxon>Rhipicephalus</taxon>
    </lineage>
</organism>
<accession>A0A131YPW5</accession>
<keyword evidence="1" id="KW-0732">Signal</keyword>
<dbReference type="EMBL" id="GEDV01007244">
    <property type="protein sequence ID" value="JAP81313.1"/>
    <property type="molecule type" value="Transcribed_RNA"/>
</dbReference>
<feature type="signal peptide" evidence="1">
    <location>
        <begin position="1"/>
        <end position="28"/>
    </location>
</feature>
<proteinExistence type="predicted"/>
<name>A0A131YPW5_RHIAP</name>
<dbReference type="AlphaFoldDB" id="A0A131YPW5"/>
<reference evidence="2" key="1">
    <citation type="journal article" date="2016" name="Ticks Tick Borne Dis.">
        <title>De novo assembly and annotation of the salivary gland transcriptome of Rhipicephalus appendiculatus male and female ticks during blood feeding.</title>
        <authorList>
            <person name="de Castro M.H."/>
            <person name="de Klerk D."/>
            <person name="Pienaar R."/>
            <person name="Latif A.A."/>
            <person name="Rees D.J."/>
            <person name="Mans B.J."/>
        </authorList>
    </citation>
    <scope>NUCLEOTIDE SEQUENCE</scope>
    <source>
        <tissue evidence="2">Salivary glands</tissue>
    </source>
</reference>
<evidence type="ECO:0000256" key="1">
    <source>
        <dbReference type="SAM" id="SignalP"/>
    </source>
</evidence>